<feature type="domain" description="ATP-grasp" evidence="8">
    <location>
        <begin position="211"/>
        <end position="449"/>
    </location>
</feature>
<dbReference type="InterPro" id="IPR005482">
    <property type="entry name" value="Biotin_COase_C"/>
</dbReference>
<dbReference type="SMART" id="SM00878">
    <property type="entry name" value="Biotin_carb_C"/>
    <property type="match status" value="1"/>
</dbReference>
<evidence type="ECO:0000256" key="3">
    <source>
        <dbReference type="ARBA" id="ARBA00022741"/>
    </source>
</evidence>
<evidence type="ECO:0000256" key="2">
    <source>
        <dbReference type="ARBA" id="ARBA00022598"/>
    </source>
</evidence>
<feature type="domain" description="Biotin carboxylation" evidence="9">
    <location>
        <begin position="26"/>
        <end position="593"/>
    </location>
</feature>
<dbReference type="SUPFAM" id="SSF56059">
    <property type="entry name" value="Glutathione synthetase ATP-binding domain-like"/>
    <property type="match status" value="1"/>
</dbReference>
<dbReference type="GO" id="GO:0005524">
    <property type="term" value="F:ATP binding"/>
    <property type="evidence" value="ECO:0007669"/>
    <property type="project" value="UniProtKB-UniRule"/>
</dbReference>
<evidence type="ECO:0000256" key="1">
    <source>
        <dbReference type="ARBA" id="ARBA00001953"/>
    </source>
</evidence>
<dbReference type="PROSITE" id="PS50979">
    <property type="entry name" value="BC"/>
    <property type="match status" value="1"/>
</dbReference>
<dbReference type="PROSITE" id="PS00188">
    <property type="entry name" value="BIOTIN"/>
    <property type="match status" value="1"/>
</dbReference>
<evidence type="ECO:0000259" key="7">
    <source>
        <dbReference type="PROSITE" id="PS50968"/>
    </source>
</evidence>
<dbReference type="PANTHER" id="PTHR48095">
    <property type="entry name" value="PYRUVATE CARBOXYLASE SUBUNIT A"/>
    <property type="match status" value="1"/>
</dbReference>
<keyword evidence="2" id="KW-0436">Ligase</keyword>
<dbReference type="Proteomes" id="UP000388235">
    <property type="component" value="Chromosome"/>
</dbReference>
<dbReference type="GO" id="GO:0046872">
    <property type="term" value="F:metal ion binding"/>
    <property type="evidence" value="ECO:0007669"/>
    <property type="project" value="InterPro"/>
</dbReference>
<dbReference type="InterPro" id="IPR005479">
    <property type="entry name" value="CPAse_ATP-bd"/>
</dbReference>
<dbReference type="PANTHER" id="PTHR48095:SF4">
    <property type="entry name" value="BIOTIN CARBOXYL CARRIER PROTEIN OF ACETYL-COA CARBOXYLASE"/>
    <property type="match status" value="1"/>
</dbReference>
<dbReference type="PROSITE" id="PS50975">
    <property type="entry name" value="ATP_GRASP"/>
    <property type="match status" value="1"/>
</dbReference>
<dbReference type="RefSeq" id="WP_153713364.1">
    <property type="nucleotide sequence ID" value="NZ_CP045871.1"/>
</dbReference>
<dbReference type="Pfam" id="PF00289">
    <property type="entry name" value="Biotin_carb_N"/>
    <property type="match status" value="1"/>
</dbReference>
<dbReference type="AlphaFoldDB" id="A0A5Q2QDD3"/>
<evidence type="ECO:0000313" key="10">
    <source>
        <dbReference type="EMBL" id="QGG79860.1"/>
    </source>
</evidence>
<dbReference type="CDD" id="cd06850">
    <property type="entry name" value="biotinyl_domain"/>
    <property type="match status" value="1"/>
</dbReference>
<dbReference type="Gene3D" id="2.40.50.100">
    <property type="match status" value="1"/>
</dbReference>
<feature type="domain" description="Lipoyl-binding" evidence="7">
    <location>
        <begin position="805"/>
        <end position="882"/>
    </location>
</feature>
<dbReference type="Pfam" id="PF02786">
    <property type="entry name" value="CPSase_L_D2"/>
    <property type="match status" value="2"/>
</dbReference>
<dbReference type="Gene3D" id="3.40.50.20">
    <property type="match status" value="1"/>
</dbReference>
<dbReference type="InterPro" id="IPR011764">
    <property type="entry name" value="Biotin_carboxylation_dom"/>
</dbReference>
<name>A0A5Q2QDD3_9GAMM</name>
<organism evidence="10 11">
    <name type="scientific">Litorivicinus lipolyticus</name>
    <dbReference type="NCBI Taxonomy" id="418701"/>
    <lineage>
        <taxon>Bacteria</taxon>
        <taxon>Pseudomonadati</taxon>
        <taxon>Pseudomonadota</taxon>
        <taxon>Gammaproteobacteria</taxon>
        <taxon>Oceanospirillales</taxon>
        <taxon>Litorivicinaceae</taxon>
        <taxon>Litorivicinus</taxon>
    </lineage>
</organism>
<dbReference type="SUPFAM" id="SSF51246">
    <property type="entry name" value="Rudiment single hybrid motif"/>
    <property type="match status" value="1"/>
</dbReference>
<dbReference type="InterPro" id="IPR011054">
    <property type="entry name" value="Rudment_hybrid_motif"/>
</dbReference>
<evidence type="ECO:0000256" key="5">
    <source>
        <dbReference type="ARBA" id="ARBA00023267"/>
    </source>
</evidence>
<dbReference type="KEGG" id="llp:GH975_04425"/>
<evidence type="ECO:0000259" key="9">
    <source>
        <dbReference type="PROSITE" id="PS50979"/>
    </source>
</evidence>
<dbReference type="InterPro" id="IPR016185">
    <property type="entry name" value="PreATP-grasp_dom_sf"/>
</dbReference>
<evidence type="ECO:0000259" key="8">
    <source>
        <dbReference type="PROSITE" id="PS50975"/>
    </source>
</evidence>
<evidence type="ECO:0000256" key="4">
    <source>
        <dbReference type="ARBA" id="ARBA00022840"/>
    </source>
</evidence>
<dbReference type="InterPro" id="IPR011053">
    <property type="entry name" value="Single_hybrid_motif"/>
</dbReference>
<dbReference type="InterPro" id="IPR000089">
    <property type="entry name" value="Biotin_lipoyl"/>
</dbReference>
<sequence length="915" mass="100356">MLETLTTQDRRLAAQPSKWVQQFSVAGFKVLIICRGPIRKEVMDVLSEMGAEYGVLLSEKDSVTYKNALAPELRQIADHNRIHRVPDYTGADKAERDARIAQIIDIAQSNGYDGIFAGYGFMAEEEALVAAIEKSGLTFVGPCSRTVRQAGMKDEAKRTALAAGVSVTPGVDNLTTRTVIALGDMAALAAEHGLSLEGDSPEAQAEGLLNQSYQRGIDLISIDQIADQAQREVQALYAEYPKNRIRIKAIGGGGGKGQRILPSPKDLGGDAQAAAAPTPELVKQVLAEVKATGVGDNKNVLLELNIETTRHQEIQVIGNGDWCLTLGGRDCSAQMHEQKLLEISTTVEMLADAIGAETDDQRLASLKGDLDILQRMEDESTRFGTAVGLDSVSTFECIVDDDRHYFMEMNTRIQVEHRVSELCYGLRFQNPDNEHDAFTINSLVEAMVVLAVHGKQLPKPTRVPRQRASVEVRLNATNDALQPHAGGLIQFWSNNAAGEIRDDQGISLRNPDTGSFVHYALAGAYDSNIALLLTTGPNRADSFAKMAEVLRKTRLEGTDLSTNLAFHYGLVHWFMARDVHAKTTTSFIQPYLTAVGLLAQMAREVDWNYAWARETGHDVELSTLKKTLVVRPLERLMAQPHLLSGWISYADAAFMRDDHDVWQFAQNPIALLNALYHFLNMDPDPKSPAANQIWAQDQAILDQALAFYTDLAGLLDTDCWAETQAILDAACDPRITDWPAVSAAHADFQLGLDLLRILPVVADQVEFETLCVTEDLNLYIPEFLLDTDTQKRAARELAPPPTQRSDEIVAASGGMFYAQQTPGDPAFVSVGQVVKVGDPLYIVEVMKMFNVIKAEFGCTIDEVLVEGDASVVKKGQPLFKVTPTEQIEVQDPIAAARARQAWTDECLDHLAGDHA</sequence>
<dbReference type="OrthoDB" id="9763189at2"/>
<dbReference type="Gene3D" id="3.30.470.20">
    <property type="entry name" value="ATP-grasp fold, B domain"/>
    <property type="match status" value="1"/>
</dbReference>
<dbReference type="SUPFAM" id="SSF52440">
    <property type="entry name" value="PreATP-grasp domain"/>
    <property type="match status" value="1"/>
</dbReference>
<dbReference type="SUPFAM" id="SSF51230">
    <property type="entry name" value="Single hybrid motif"/>
    <property type="match status" value="1"/>
</dbReference>
<evidence type="ECO:0000256" key="6">
    <source>
        <dbReference type="PROSITE-ProRule" id="PRU00409"/>
    </source>
</evidence>
<dbReference type="InterPro" id="IPR011761">
    <property type="entry name" value="ATP-grasp"/>
</dbReference>
<dbReference type="InterPro" id="IPR001882">
    <property type="entry name" value="Biotin_BS"/>
</dbReference>
<accession>A0A5Q2QDD3</accession>
<keyword evidence="3 6" id="KW-0547">Nucleotide-binding</keyword>
<reference evidence="10 11" key="1">
    <citation type="submission" date="2019-11" db="EMBL/GenBank/DDBJ databases">
        <authorList>
            <person name="Khan S.A."/>
            <person name="Jeon C.O."/>
            <person name="Chun B.H."/>
        </authorList>
    </citation>
    <scope>NUCLEOTIDE SEQUENCE [LARGE SCALE GENOMIC DNA]</scope>
    <source>
        <strain evidence="10 11">IMCC 1097</strain>
    </source>
</reference>
<keyword evidence="11" id="KW-1185">Reference proteome</keyword>
<dbReference type="InterPro" id="IPR005481">
    <property type="entry name" value="BC-like_N"/>
</dbReference>
<dbReference type="PROSITE" id="PS50968">
    <property type="entry name" value="BIOTINYL_LIPOYL"/>
    <property type="match status" value="1"/>
</dbReference>
<dbReference type="EMBL" id="CP045871">
    <property type="protein sequence ID" value="QGG79860.1"/>
    <property type="molecule type" value="Genomic_DNA"/>
</dbReference>
<dbReference type="PROSITE" id="PS00867">
    <property type="entry name" value="CPSASE_2"/>
    <property type="match status" value="1"/>
</dbReference>
<evidence type="ECO:0000313" key="11">
    <source>
        <dbReference type="Proteomes" id="UP000388235"/>
    </source>
</evidence>
<keyword evidence="4 6" id="KW-0067">ATP-binding</keyword>
<gene>
    <name evidence="10" type="ORF">GH975_04425</name>
</gene>
<dbReference type="GO" id="GO:0016874">
    <property type="term" value="F:ligase activity"/>
    <property type="evidence" value="ECO:0007669"/>
    <property type="project" value="UniProtKB-KW"/>
</dbReference>
<proteinExistence type="predicted"/>
<dbReference type="InterPro" id="IPR051602">
    <property type="entry name" value="ACC_Biotin_Carboxylase"/>
</dbReference>
<dbReference type="Pfam" id="PF00364">
    <property type="entry name" value="Biotin_lipoyl"/>
    <property type="match status" value="1"/>
</dbReference>
<keyword evidence="5" id="KW-0092">Biotin</keyword>
<protein>
    <submittedName>
        <fullName evidence="10">Biotin carboxylase</fullName>
    </submittedName>
</protein>
<comment type="cofactor">
    <cofactor evidence="1">
        <name>biotin</name>
        <dbReference type="ChEBI" id="CHEBI:57586"/>
    </cofactor>
</comment>